<keyword evidence="4" id="KW-1185">Reference proteome</keyword>
<evidence type="ECO:0000256" key="1">
    <source>
        <dbReference type="SAM" id="Coils"/>
    </source>
</evidence>
<dbReference type="GO" id="GO:0000266">
    <property type="term" value="P:mitochondrial fission"/>
    <property type="evidence" value="ECO:0007669"/>
    <property type="project" value="TreeGrafter"/>
</dbReference>
<reference evidence="3" key="1">
    <citation type="submission" date="2025-08" db="UniProtKB">
        <authorList>
            <consortium name="Ensembl"/>
        </authorList>
    </citation>
    <scope>IDENTIFICATION</scope>
</reference>
<feature type="domain" description="Dynamin-type G" evidence="2">
    <location>
        <begin position="322"/>
        <end position="406"/>
    </location>
</feature>
<dbReference type="AlphaFoldDB" id="A0A2K5DPR0"/>
<dbReference type="InterPro" id="IPR027417">
    <property type="entry name" value="P-loop_NTPase"/>
</dbReference>
<dbReference type="PRINTS" id="PR00195">
    <property type="entry name" value="DYNAMIN"/>
</dbReference>
<dbReference type="Pfam" id="PF00350">
    <property type="entry name" value="Dynamin_N"/>
    <property type="match status" value="1"/>
</dbReference>
<dbReference type="Gene3D" id="3.40.50.300">
    <property type="entry name" value="P-loop containing nucleotide triphosphate hydrolases"/>
    <property type="match status" value="1"/>
</dbReference>
<evidence type="ECO:0000259" key="2">
    <source>
        <dbReference type="PROSITE" id="PS51718"/>
    </source>
</evidence>
<dbReference type="GO" id="GO:0005874">
    <property type="term" value="C:microtubule"/>
    <property type="evidence" value="ECO:0007669"/>
    <property type="project" value="TreeGrafter"/>
</dbReference>
<dbReference type="Proteomes" id="UP000233020">
    <property type="component" value="Unplaced"/>
</dbReference>
<name>A0A2K5DPR0_AOTNA</name>
<organism evidence="3 4">
    <name type="scientific">Aotus nancymaae</name>
    <name type="common">Ma's night monkey</name>
    <dbReference type="NCBI Taxonomy" id="37293"/>
    <lineage>
        <taxon>Eukaryota</taxon>
        <taxon>Metazoa</taxon>
        <taxon>Chordata</taxon>
        <taxon>Craniata</taxon>
        <taxon>Vertebrata</taxon>
        <taxon>Euteleostomi</taxon>
        <taxon>Mammalia</taxon>
        <taxon>Eutheria</taxon>
        <taxon>Euarchontoglires</taxon>
        <taxon>Primates</taxon>
        <taxon>Haplorrhini</taxon>
        <taxon>Platyrrhini</taxon>
        <taxon>Aotidae</taxon>
        <taxon>Aotus</taxon>
    </lineage>
</organism>
<dbReference type="PANTHER" id="PTHR11566">
    <property type="entry name" value="DYNAMIN"/>
    <property type="match status" value="1"/>
</dbReference>
<dbReference type="SUPFAM" id="SSF52540">
    <property type="entry name" value="P-loop containing nucleoside triphosphate hydrolases"/>
    <property type="match status" value="1"/>
</dbReference>
<dbReference type="PROSITE" id="PS51718">
    <property type="entry name" value="G_DYNAMIN_2"/>
    <property type="match status" value="1"/>
</dbReference>
<dbReference type="GO" id="GO:0031966">
    <property type="term" value="C:mitochondrial membrane"/>
    <property type="evidence" value="ECO:0007669"/>
    <property type="project" value="TreeGrafter"/>
</dbReference>
<sequence>IWSRGRFVGELIVCQSLVKHSSGVKGSLPLQKLHLVSRSIYHSHHPTLKLQRPQLRTSFQQFSSLTNLPLRKLKFSPIKYGYQPRRNFWPARLATRLLKLRYLILGSAVGGGYTAKKTFDQWKDMIPDLSEYKWIVPDIVWEIDEYIDFEKIRKALPNSEDLVKLAPDFDKIVESLSLLKDLFTTGSSGETAFRATDHGSESDKQFRKGLLGELILLQQQIQEHEEEARRAAGQYSTSYAQQKRKVSDKEKIDQLQEELLHTQLKYQRILERLEKENKELRKLVLQKDDKGIHHRKLKKSLIDMYSEVLDVLSDYDASYNTQDHLPRVVVVGDQSAGKTSVLEMIAQARIFPRGSGEMMTRSPVKVTLSEGPHHVALFKDSSREFDLTKEEDLAALRHEIELRMRKNVRRSTGAWVGLNSFQWFYGLCLWFQINYNLGYSIKAYMQINKPLLCIQVNRIKRFKCTVCFPSLVNPDAFGIKVVWCYIQQIIEGKLFPMKALGYFAVVTGKGNSSESIEAIREYEEEFFQNSKLLKWVSY</sequence>
<dbReference type="GO" id="GO:0048312">
    <property type="term" value="P:intracellular distribution of mitochondria"/>
    <property type="evidence" value="ECO:0007669"/>
    <property type="project" value="TreeGrafter"/>
</dbReference>
<dbReference type="InterPro" id="IPR022812">
    <property type="entry name" value="Dynamin"/>
</dbReference>
<dbReference type="GO" id="GO:0006897">
    <property type="term" value="P:endocytosis"/>
    <property type="evidence" value="ECO:0007669"/>
    <property type="project" value="TreeGrafter"/>
</dbReference>
<accession>A0A2K5DPR0</accession>
<dbReference type="GO" id="GO:0005525">
    <property type="term" value="F:GTP binding"/>
    <property type="evidence" value="ECO:0007669"/>
    <property type="project" value="InterPro"/>
</dbReference>
<dbReference type="InterPro" id="IPR030381">
    <property type="entry name" value="G_DYNAMIN_dom"/>
</dbReference>
<dbReference type="GO" id="GO:0016559">
    <property type="term" value="P:peroxisome fission"/>
    <property type="evidence" value="ECO:0007669"/>
    <property type="project" value="TreeGrafter"/>
</dbReference>
<dbReference type="PANTHER" id="PTHR11566:SF67">
    <property type="entry name" value="DYNAMIN-LIKE 120 KDA PROTEIN, MITOCHONDRIAL"/>
    <property type="match status" value="1"/>
</dbReference>
<dbReference type="GO" id="GO:0005758">
    <property type="term" value="C:mitochondrial intermembrane space"/>
    <property type="evidence" value="ECO:0007669"/>
    <property type="project" value="TreeGrafter"/>
</dbReference>
<dbReference type="GO" id="GO:0003924">
    <property type="term" value="F:GTPase activity"/>
    <property type="evidence" value="ECO:0007669"/>
    <property type="project" value="TreeGrafter"/>
</dbReference>
<evidence type="ECO:0000313" key="3">
    <source>
        <dbReference type="Ensembl" id="ENSANAP00000022847.1"/>
    </source>
</evidence>
<keyword evidence="1" id="KW-0175">Coiled coil</keyword>
<dbReference type="GO" id="GO:0008017">
    <property type="term" value="F:microtubule binding"/>
    <property type="evidence" value="ECO:0007669"/>
    <property type="project" value="TreeGrafter"/>
</dbReference>
<feature type="coiled-coil region" evidence="1">
    <location>
        <begin position="207"/>
        <end position="290"/>
    </location>
</feature>
<protein>
    <submittedName>
        <fullName evidence="3">OPA1 mitochondrial dynamin like GTPase</fullName>
    </submittedName>
</protein>
<dbReference type="InterPro" id="IPR045063">
    <property type="entry name" value="Dynamin_N"/>
</dbReference>
<dbReference type="GO" id="GO:0008053">
    <property type="term" value="P:mitochondrial fusion"/>
    <property type="evidence" value="ECO:0007669"/>
    <property type="project" value="TreeGrafter"/>
</dbReference>
<proteinExistence type="predicted"/>
<reference evidence="3" key="2">
    <citation type="submission" date="2025-09" db="UniProtKB">
        <authorList>
            <consortium name="Ensembl"/>
        </authorList>
    </citation>
    <scope>IDENTIFICATION</scope>
</reference>
<dbReference type="GeneTree" id="ENSGT00550000074851"/>
<evidence type="ECO:0000313" key="4">
    <source>
        <dbReference type="Proteomes" id="UP000233020"/>
    </source>
</evidence>
<dbReference type="Ensembl" id="ENSANAT00000040749.1">
    <property type="protein sequence ID" value="ENSANAP00000022847.1"/>
    <property type="gene ID" value="ENSANAG00000029173.1"/>
</dbReference>